<protein>
    <submittedName>
        <fullName evidence="2">CFEM domain-containing protein</fullName>
    </submittedName>
</protein>
<dbReference type="Proteomes" id="UP001163105">
    <property type="component" value="Unassembled WGS sequence"/>
</dbReference>
<comment type="caution">
    <text evidence="2">The sequence shown here is derived from an EMBL/GenBank/DDBJ whole genome shotgun (WGS) entry which is preliminary data.</text>
</comment>
<keyword evidence="3" id="KW-1185">Reference proteome</keyword>
<evidence type="ECO:0000256" key="1">
    <source>
        <dbReference type="SAM" id="MobiDB-lite"/>
    </source>
</evidence>
<feature type="compositionally biased region" description="Low complexity" evidence="1">
    <location>
        <begin position="457"/>
        <end position="474"/>
    </location>
</feature>
<evidence type="ECO:0000313" key="2">
    <source>
        <dbReference type="EMBL" id="KAJ6443891.1"/>
    </source>
</evidence>
<dbReference type="AlphaFoldDB" id="A0AB34FZX2"/>
<organism evidence="2 3">
    <name type="scientific">Purpureocillium lavendulum</name>
    <dbReference type="NCBI Taxonomy" id="1247861"/>
    <lineage>
        <taxon>Eukaryota</taxon>
        <taxon>Fungi</taxon>
        <taxon>Dikarya</taxon>
        <taxon>Ascomycota</taxon>
        <taxon>Pezizomycotina</taxon>
        <taxon>Sordariomycetes</taxon>
        <taxon>Hypocreomycetidae</taxon>
        <taxon>Hypocreales</taxon>
        <taxon>Ophiocordycipitaceae</taxon>
        <taxon>Purpureocillium</taxon>
    </lineage>
</organism>
<proteinExistence type="predicted"/>
<feature type="compositionally biased region" description="Low complexity" evidence="1">
    <location>
        <begin position="27"/>
        <end position="41"/>
    </location>
</feature>
<feature type="compositionally biased region" description="Polar residues" evidence="1">
    <location>
        <begin position="97"/>
        <end position="117"/>
    </location>
</feature>
<name>A0AB34FZX2_9HYPO</name>
<feature type="region of interest" description="Disordered" evidence="1">
    <location>
        <begin position="355"/>
        <end position="474"/>
    </location>
</feature>
<dbReference type="EMBL" id="JAQHRD010000002">
    <property type="protein sequence ID" value="KAJ6443891.1"/>
    <property type="molecule type" value="Genomic_DNA"/>
</dbReference>
<feature type="compositionally biased region" description="Basic and acidic residues" evidence="1">
    <location>
        <begin position="121"/>
        <end position="130"/>
    </location>
</feature>
<feature type="region of interest" description="Disordered" evidence="1">
    <location>
        <begin position="1"/>
        <end position="43"/>
    </location>
</feature>
<feature type="compositionally biased region" description="Basic and acidic residues" evidence="1">
    <location>
        <begin position="372"/>
        <end position="392"/>
    </location>
</feature>
<accession>A0AB34FZX2</accession>
<gene>
    <name evidence="2" type="ORF">O9K51_02282</name>
</gene>
<reference evidence="2" key="1">
    <citation type="submission" date="2023-01" db="EMBL/GenBank/DDBJ databases">
        <title>The growth and conidiation of Purpureocillium lavendulum are regulated by nitrogen source and histone H3K14 acetylation.</title>
        <authorList>
            <person name="Tang P."/>
            <person name="Han J."/>
            <person name="Zhang C."/>
            <person name="Tang P."/>
            <person name="Qi F."/>
            <person name="Zhang K."/>
            <person name="Liang L."/>
        </authorList>
    </citation>
    <scope>NUCLEOTIDE SEQUENCE</scope>
    <source>
        <strain evidence="2">YMF1.00683</strain>
    </source>
</reference>
<feature type="region of interest" description="Disordered" evidence="1">
    <location>
        <begin position="81"/>
        <end position="202"/>
    </location>
</feature>
<sequence length="554" mass="59964">MGNSSSSEAPRKAPQKLSKPRPPSHVSASDFLSPSSLSASSGDRYCESYLAGSRPVLSSVEDFPALAHDSDVAYKDVFSNSQGALSGSRPHSEVTDVGSSTQLHEPQSRQRGQSSGVARSDTARWPERPKSVVYDSGPAQPVARALSLHSNRRQSQRSKALQNTQSAVSVATCESVPSQDALRRSPHPDDHDDGETPRREQAALPSIPVRRRSLIQTPGVATRLVRESPRVLAKTKLERRHTTIEGETLHVPAPRAEKYLSMTACVLDVEPRERAVTPCEADYQQLGGMKFGTLRITNGSPAITPASEPLEKEIVRGVPPTTWELAESSEPSWPLRGLAAPLNANIQQAMGTKASDDYAGNITPATALTSHPVEKFETAAQRREPSKPRVDDMAQPTPAQYLENQEVDASAPTSTPNDMDYLSPEVFDVRVDPNAKSSGRPPLPVPEKDGRGSVARSDSGFVSASTSSSSSSRAALSKADSGYSSSFSLRSFRIPTDIEERLHEHNGLFPTASKRIALRVESSQETLRTIVSMDTRRASSKHWPQSALCPNAFH</sequence>
<feature type="compositionally biased region" description="Basic and acidic residues" evidence="1">
    <location>
        <begin position="181"/>
        <end position="201"/>
    </location>
</feature>
<evidence type="ECO:0000313" key="3">
    <source>
        <dbReference type="Proteomes" id="UP001163105"/>
    </source>
</evidence>
<feature type="compositionally biased region" description="Polar residues" evidence="1">
    <location>
        <begin position="157"/>
        <end position="169"/>
    </location>
</feature>